<dbReference type="Proteomes" id="UP000241964">
    <property type="component" value="Unassembled WGS sequence"/>
</dbReference>
<protein>
    <submittedName>
        <fullName evidence="1">Uncharacterized protein</fullName>
    </submittedName>
</protein>
<proteinExistence type="predicted"/>
<comment type="caution">
    <text evidence="1">The sequence shown here is derived from an EMBL/GenBank/DDBJ whole genome shotgun (WGS) entry which is preliminary data.</text>
</comment>
<name>A0A2P8FI63_9BACT</name>
<accession>A0A2P8FI63</accession>
<evidence type="ECO:0000313" key="2">
    <source>
        <dbReference type="Proteomes" id="UP000241964"/>
    </source>
</evidence>
<reference evidence="1 2" key="1">
    <citation type="submission" date="2018-03" db="EMBL/GenBank/DDBJ databases">
        <title>Genomic Encyclopedia of Archaeal and Bacterial Type Strains, Phase II (KMG-II): from individual species to whole genera.</title>
        <authorList>
            <person name="Goeker M."/>
        </authorList>
    </citation>
    <scope>NUCLEOTIDE SEQUENCE [LARGE SCALE GENOMIC DNA]</scope>
    <source>
        <strain evidence="1 2">DSM 29057</strain>
    </source>
</reference>
<organism evidence="1 2">
    <name type="scientific">Dyadobacter jiangsuensis</name>
    <dbReference type="NCBI Taxonomy" id="1591085"/>
    <lineage>
        <taxon>Bacteria</taxon>
        <taxon>Pseudomonadati</taxon>
        <taxon>Bacteroidota</taxon>
        <taxon>Cytophagia</taxon>
        <taxon>Cytophagales</taxon>
        <taxon>Spirosomataceae</taxon>
        <taxon>Dyadobacter</taxon>
    </lineage>
</organism>
<dbReference type="EMBL" id="PYAS01000022">
    <property type="protein sequence ID" value="PSL21418.1"/>
    <property type="molecule type" value="Genomic_DNA"/>
</dbReference>
<dbReference type="AlphaFoldDB" id="A0A2P8FI63"/>
<gene>
    <name evidence="1" type="ORF">CLV60_12235</name>
</gene>
<evidence type="ECO:0000313" key="1">
    <source>
        <dbReference type="EMBL" id="PSL21418.1"/>
    </source>
</evidence>
<sequence length="63" mass="7096">MFPMPIHGGNSRDGKLWVIGKDQKTSLLFDIMDVQTRSFDPPPTIVNFTLMGTARSGRWETPC</sequence>
<keyword evidence="2" id="KW-1185">Reference proteome</keyword>